<sequence length="70" mass="7394">MASPDRYVRTNAGFHDFLEGVVASDSMAHTELALPVLASPDVTLVQSDCTGVTSGELSAEAADQRARSDR</sequence>
<evidence type="ECO:0000313" key="2">
    <source>
        <dbReference type="Proteomes" id="UP000028488"/>
    </source>
</evidence>
<gene>
    <name evidence="1" type="ORF">EP51_28385</name>
</gene>
<dbReference type="Proteomes" id="UP000028488">
    <property type="component" value="Chromosome"/>
</dbReference>
<name>A0A076ESV2_RHOOP</name>
<dbReference type="EMBL" id="CP008947">
    <property type="protein sequence ID" value="AII08317.1"/>
    <property type="molecule type" value="Genomic_DNA"/>
</dbReference>
<evidence type="ECO:0000313" key="1">
    <source>
        <dbReference type="EMBL" id="AII08317.1"/>
    </source>
</evidence>
<organism evidence="1 2">
    <name type="scientific">Rhodococcus opacus</name>
    <name type="common">Nocardia opaca</name>
    <dbReference type="NCBI Taxonomy" id="37919"/>
    <lineage>
        <taxon>Bacteria</taxon>
        <taxon>Bacillati</taxon>
        <taxon>Actinomycetota</taxon>
        <taxon>Actinomycetes</taxon>
        <taxon>Mycobacteriales</taxon>
        <taxon>Nocardiaceae</taxon>
        <taxon>Rhodococcus</taxon>
    </lineage>
</organism>
<accession>A0A076ESV2</accession>
<reference evidence="1 2" key="1">
    <citation type="submission" date="2014-07" db="EMBL/GenBank/DDBJ databases">
        <title>Genome Sequence of Rhodococcus opacus Strain R7, a Biodegrader of Mono- and Polycyclic Aromatic Hydrocarbons.</title>
        <authorList>
            <person name="Di Gennaro P."/>
            <person name="Zampolli J."/>
            <person name="Presti I."/>
            <person name="Cappelletti M."/>
            <person name="D'Ursi P."/>
            <person name="Orro A."/>
            <person name="Mezzelani A."/>
            <person name="Milanesi L."/>
        </authorList>
    </citation>
    <scope>NUCLEOTIDE SEQUENCE [LARGE SCALE GENOMIC DNA]</scope>
    <source>
        <strain evidence="1 2">R7</strain>
    </source>
</reference>
<dbReference type="AlphaFoldDB" id="A0A076ESV2"/>
<proteinExistence type="predicted"/>
<protein>
    <submittedName>
        <fullName evidence="1">Uncharacterized protein</fullName>
    </submittedName>
</protein>